<keyword evidence="3 11" id="KW-0548">Nucleotidyltransferase</keyword>
<feature type="compositionally biased region" description="Basic and acidic residues" evidence="12">
    <location>
        <begin position="400"/>
        <end position="410"/>
    </location>
</feature>
<organism evidence="14 15">
    <name type="scientific">Thermodesulforhabdus norvegica</name>
    <dbReference type="NCBI Taxonomy" id="39841"/>
    <lineage>
        <taxon>Bacteria</taxon>
        <taxon>Pseudomonadati</taxon>
        <taxon>Thermodesulfobacteriota</taxon>
        <taxon>Syntrophobacteria</taxon>
        <taxon>Syntrophobacterales</taxon>
        <taxon>Thermodesulforhabdaceae</taxon>
        <taxon>Thermodesulforhabdus</taxon>
    </lineage>
</organism>
<evidence type="ECO:0000313" key="14">
    <source>
        <dbReference type="EMBL" id="SFM79919.1"/>
    </source>
</evidence>
<dbReference type="OrthoDB" id="9810148at2"/>
<dbReference type="RefSeq" id="WP_093394707.1">
    <property type="nucleotide sequence ID" value="NZ_FOUU01000004.1"/>
</dbReference>
<evidence type="ECO:0000256" key="8">
    <source>
        <dbReference type="ARBA" id="ARBA00022840"/>
    </source>
</evidence>
<gene>
    <name evidence="11" type="primary">dnaX</name>
    <name evidence="14" type="ORF">SAMN05660836_01508</name>
</gene>
<evidence type="ECO:0000256" key="9">
    <source>
        <dbReference type="ARBA" id="ARBA00022932"/>
    </source>
</evidence>
<dbReference type="PRINTS" id="PR00300">
    <property type="entry name" value="CLPPROTEASEA"/>
</dbReference>
<comment type="catalytic activity">
    <reaction evidence="10 11">
        <text>DNA(n) + a 2'-deoxyribonucleoside 5'-triphosphate = DNA(n+1) + diphosphate</text>
        <dbReference type="Rhea" id="RHEA:22508"/>
        <dbReference type="Rhea" id="RHEA-COMP:17339"/>
        <dbReference type="Rhea" id="RHEA-COMP:17340"/>
        <dbReference type="ChEBI" id="CHEBI:33019"/>
        <dbReference type="ChEBI" id="CHEBI:61560"/>
        <dbReference type="ChEBI" id="CHEBI:173112"/>
        <dbReference type="EC" id="2.7.7.7"/>
    </reaction>
</comment>
<keyword evidence="8 11" id="KW-0067">ATP-binding</keyword>
<evidence type="ECO:0000256" key="10">
    <source>
        <dbReference type="ARBA" id="ARBA00049244"/>
    </source>
</evidence>
<dbReference type="NCBIfam" id="TIGR02397">
    <property type="entry name" value="dnaX_nterm"/>
    <property type="match status" value="1"/>
</dbReference>
<keyword evidence="7" id="KW-0862">Zinc</keyword>
<evidence type="ECO:0000256" key="11">
    <source>
        <dbReference type="RuleBase" id="RU364063"/>
    </source>
</evidence>
<comment type="subunit">
    <text evidence="11">DNA polymerase III contains a core (composed of alpha, epsilon and theta chains) that associates with a tau subunit. This core dimerizes to form the POLIII' complex. PolIII' associates with the gamma complex (composed of gamma, delta, delta', psi and chi chains) and with the beta chain to form the complete DNA polymerase III complex.</text>
</comment>
<keyword evidence="15" id="KW-1185">Reference proteome</keyword>
<reference evidence="14 15" key="1">
    <citation type="submission" date="2016-10" db="EMBL/GenBank/DDBJ databases">
        <authorList>
            <person name="de Groot N.N."/>
        </authorList>
    </citation>
    <scope>NUCLEOTIDE SEQUENCE [LARGE SCALE GENOMIC DNA]</scope>
    <source>
        <strain evidence="14 15">DSM 9990</strain>
    </source>
</reference>
<dbReference type="SUPFAM" id="SSF48019">
    <property type="entry name" value="post-AAA+ oligomerization domain-like"/>
    <property type="match status" value="1"/>
</dbReference>
<keyword evidence="2 11" id="KW-0808">Transferase</keyword>
<evidence type="ECO:0000256" key="7">
    <source>
        <dbReference type="ARBA" id="ARBA00022833"/>
    </source>
</evidence>
<dbReference type="GO" id="GO:0003677">
    <property type="term" value="F:DNA binding"/>
    <property type="evidence" value="ECO:0007669"/>
    <property type="project" value="InterPro"/>
</dbReference>
<sequence length="567" mass="63532">MSYIVLARRWRPQSFKEVVGQSHVTRILQNALSTGRIAHAYIFAGPRGVGKTSVARILAKALNCTERNGSEPCNSCPSCRSITAGKSPDVIEIDGASNRGIDSIRSLQETVAYRPITGKYKVYIIDEVHMLTPEAFNALLKTLEEPPSHVRFIFATTEPHRIPSTVVSRCQRFDFRRIPVRDITEHLSSICRTEGYDVASDVIEAIAGEADGSMRDAETLLEQVVSFQDENLRPEEILNLLGIVDRSTLIRAMDAVISANFEECIAVASDVYERGLDCAKFCQRLVDLCHHLACFIIAGRSGRVTSDEMTPILQKWTDRTSLQTVQIYYELLIRAMDQIRRSSQPHLVLEAALLRLAQVPHFVMLPEIIKNLETRRPGAEKPQPGAFREKHPALAESAESESKKVLDIRPESPSGNPEKDWHKFVSWAAKQDPLLETQLKGSYVDTSKETIWTIHVLSAYAEVLKRKENNILELLSRFFSSPPEKILLEAHDGNNRADNGKGSFNDKKEIERRALNHPAVKEVLEIFGGRIVAVRPLKKPAQRPGMMNHDDEEKGDSLITGGVDEDL</sequence>
<dbReference type="GO" id="GO:0003887">
    <property type="term" value="F:DNA-directed DNA polymerase activity"/>
    <property type="evidence" value="ECO:0007669"/>
    <property type="project" value="UniProtKB-KW"/>
</dbReference>
<dbReference type="Pfam" id="PF12169">
    <property type="entry name" value="DNA_pol3_gamma3"/>
    <property type="match status" value="1"/>
</dbReference>
<dbReference type="AlphaFoldDB" id="A0A1I4TT87"/>
<name>A0A1I4TT87_9BACT</name>
<dbReference type="PANTHER" id="PTHR11669">
    <property type="entry name" value="REPLICATION FACTOR C / DNA POLYMERASE III GAMMA-TAU SUBUNIT"/>
    <property type="match status" value="1"/>
</dbReference>
<proteinExistence type="inferred from homology"/>
<dbReference type="CDD" id="cd00009">
    <property type="entry name" value="AAA"/>
    <property type="match status" value="1"/>
</dbReference>
<evidence type="ECO:0000256" key="1">
    <source>
        <dbReference type="ARBA" id="ARBA00006360"/>
    </source>
</evidence>
<feature type="region of interest" description="Disordered" evidence="12">
    <location>
        <begin position="538"/>
        <end position="567"/>
    </location>
</feature>
<comment type="function">
    <text evidence="11">DNA polymerase III is a complex, multichain enzyme responsible for most of the replicative synthesis in bacteria. This DNA polymerase also exhibits 3' to 5' exonuclease activity.</text>
</comment>
<evidence type="ECO:0000256" key="5">
    <source>
        <dbReference type="ARBA" id="ARBA00022723"/>
    </source>
</evidence>
<dbReference type="InterPro" id="IPR027417">
    <property type="entry name" value="P-loop_NTPase"/>
</dbReference>
<dbReference type="PANTHER" id="PTHR11669:SF0">
    <property type="entry name" value="PROTEIN STICHEL-LIKE 2"/>
    <property type="match status" value="1"/>
</dbReference>
<dbReference type="InterPro" id="IPR050238">
    <property type="entry name" value="DNA_Rep/Repair_Clamp_Loader"/>
</dbReference>
<evidence type="ECO:0000259" key="13">
    <source>
        <dbReference type="SMART" id="SM00382"/>
    </source>
</evidence>
<dbReference type="EMBL" id="FOUU01000004">
    <property type="protein sequence ID" value="SFM79919.1"/>
    <property type="molecule type" value="Genomic_DNA"/>
</dbReference>
<dbReference type="InterPro" id="IPR012763">
    <property type="entry name" value="DNA_pol_III_sug/sutau_N"/>
</dbReference>
<dbReference type="InterPro" id="IPR008921">
    <property type="entry name" value="DNA_pol3_clamp-load_cplx_C"/>
</dbReference>
<accession>A0A1I4TT87</accession>
<dbReference type="GO" id="GO:0006261">
    <property type="term" value="P:DNA-templated DNA replication"/>
    <property type="evidence" value="ECO:0007669"/>
    <property type="project" value="TreeGrafter"/>
</dbReference>
<dbReference type="Pfam" id="PF22608">
    <property type="entry name" value="DNAX_ATPase_lid"/>
    <property type="match status" value="1"/>
</dbReference>
<dbReference type="InterPro" id="IPR045085">
    <property type="entry name" value="HLD_clamp_pol_III_gamma_tau"/>
</dbReference>
<dbReference type="FunFam" id="3.40.50.300:FF:000014">
    <property type="entry name" value="DNA polymerase III subunit gamma/tau"/>
    <property type="match status" value="1"/>
</dbReference>
<dbReference type="InterPro" id="IPR003593">
    <property type="entry name" value="AAA+_ATPase"/>
</dbReference>
<dbReference type="GO" id="GO:0009360">
    <property type="term" value="C:DNA polymerase III complex"/>
    <property type="evidence" value="ECO:0007669"/>
    <property type="project" value="InterPro"/>
</dbReference>
<dbReference type="SMART" id="SM00382">
    <property type="entry name" value="AAA"/>
    <property type="match status" value="1"/>
</dbReference>
<comment type="similarity">
    <text evidence="1 11">Belongs to the DnaX/STICHEL family.</text>
</comment>
<dbReference type="EC" id="2.7.7.7" evidence="11"/>
<evidence type="ECO:0000256" key="6">
    <source>
        <dbReference type="ARBA" id="ARBA00022741"/>
    </source>
</evidence>
<protein>
    <recommendedName>
        <fullName evidence="11">DNA polymerase III subunit gamma/tau</fullName>
        <ecNumber evidence="11">2.7.7.7</ecNumber>
    </recommendedName>
</protein>
<keyword evidence="6 11" id="KW-0547">Nucleotide-binding</keyword>
<dbReference type="InterPro" id="IPR001270">
    <property type="entry name" value="ClpA/B"/>
</dbReference>
<keyword evidence="9 11" id="KW-0239">DNA-directed DNA polymerase</keyword>
<dbReference type="CDD" id="cd18137">
    <property type="entry name" value="HLD_clamp_pol_III_gamma_tau"/>
    <property type="match status" value="1"/>
</dbReference>
<feature type="region of interest" description="Disordered" evidence="12">
    <location>
        <begin position="375"/>
        <end position="420"/>
    </location>
</feature>
<evidence type="ECO:0000256" key="2">
    <source>
        <dbReference type="ARBA" id="ARBA00022679"/>
    </source>
</evidence>
<dbReference type="Gene3D" id="1.20.272.10">
    <property type="match status" value="1"/>
</dbReference>
<dbReference type="NCBIfam" id="NF004046">
    <property type="entry name" value="PRK05563.1"/>
    <property type="match status" value="1"/>
</dbReference>
<dbReference type="Gene3D" id="1.10.8.60">
    <property type="match status" value="1"/>
</dbReference>
<dbReference type="STRING" id="39841.SAMN05660836_01508"/>
<keyword evidence="4 11" id="KW-0235">DNA replication</keyword>
<evidence type="ECO:0000256" key="12">
    <source>
        <dbReference type="SAM" id="MobiDB-lite"/>
    </source>
</evidence>
<evidence type="ECO:0000313" key="15">
    <source>
        <dbReference type="Proteomes" id="UP000199611"/>
    </source>
</evidence>
<dbReference type="Gene3D" id="3.40.50.300">
    <property type="entry name" value="P-loop containing nucleotide triphosphate hydrolases"/>
    <property type="match status" value="1"/>
</dbReference>
<dbReference type="Proteomes" id="UP000199611">
    <property type="component" value="Unassembled WGS sequence"/>
</dbReference>
<dbReference type="Pfam" id="PF13177">
    <property type="entry name" value="DNA_pol3_delta2"/>
    <property type="match status" value="1"/>
</dbReference>
<dbReference type="GO" id="GO:0005524">
    <property type="term" value="F:ATP binding"/>
    <property type="evidence" value="ECO:0007669"/>
    <property type="project" value="UniProtKB-KW"/>
</dbReference>
<evidence type="ECO:0000256" key="4">
    <source>
        <dbReference type="ARBA" id="ARBA00022705"/>
    </source>
</evidence>
<dbReference type="SUPFAM" id="SSF52540">
    <property type="entry name" value="P-loop containing nucleoside triphosphate hydrolases"/>
    <property type="match status" value="1"/>
</dbReference>
<feature type="domain" description="AAA+ ATPase" evidence="13">
    <location>
        <begin position="37"/>
        <end position="179"/>
    </location>
</feature>
<dbReference type="GO" id="GO:0046872">
    <property type="term" value="F:metal ion binding"/>
    <property type="evidence" value="ECO:0007669"/>
    <property type="project" value="UniProtKB-KW"/>
</dbReference>
<keyword evidence="5" id="KW-0479">Metal-binding</keyword>
<dbReference type="InterPro" id="IPR022754">
    <property type="entry name" value="DNA_pol_III_gamma-3"/>
</dbReference>
<evidence type="ECO:0000256" key="3">
    <source>
        <dbReference type="ARBA" id="ARBA00022695"/>
    </source>
</evidence>